<dbReference type="InterPro" id="IPR050582">
    <property type="entry name" value="HAD-like_SerB"/>
</dbReference>
<reference evidence="7" key="1">
    <citation type="submission" date="2020-05" db="EMBL/GenBank/DDBJ databases">
        <authorList>
            <person name="Chiriac C."/>
            <person name="Salcher M."/>
            <person name="Ghai R."/>
            <person name="Kavagutti S V."/>
        </authorList>
    </citation>
    <scope>NUCLEOTIDE SEQUENCE</scope>
</reference>
<dbReference type="InterPro" id="IPR006385">
    <property type="entry name" value="HAD_hydro_SerB1"/>
</dbReference>
<name>A0A6J7RQE3_9ZZZZ</name>
<evidence type="ECO:0000256" key="1">
    <source>
        <dbReference type="ARBA" id="ARBA00022723"/>
    </source>
</evidence>
<proteinExistence type="predicted"/>
<dbReference type="GO" id="GO:0016787">
    <property type="term" value="F:hydrolase activity"/>
    <property type="evidence" value="ECO:0007669"/>
    <property type="project" value="UniProtKB-KW"/>
</dbReference>
<dbReference type="GO" id="GO:0046872">
    <property type="term" value="F:metal ion binding"/>
    <property type="evidence" value="ECO:0007669"/>
    <property type="project" value="UniProtKB-KW"/>
</dbReference>
<keyword evidence="1" id="KW-0479">Metal-binding</keyword>
<dbReference type="NCBIfam" id="TIGR01488">
    <property type="entry name" value="HAD-SF-IB"/>
    <property type="match status" value="1"/>
</dbReference>
<dbReference type="Gene3D" id="1.20.1440.100">
    <property type="entry name" value="SG protein - dephosphorylation function"/>
    <property type="match status" value="1"/>
</dbReference>
<dbReference type="AlphaFoldDB" id="A0A6J7RQE3"/>
<keyword evidence="3" id="KW-0460">Magnesium</keyword>
<dbReference type="Pfam" id="PF12710">
    <property type="entry name" value="HAD"/>
    <property type="match status" value="1"/>
</dbReference>
<protein>
    <submittedName>
        <fullName evidence="7">Unannotated protein</fullName>
    </submittedName>
</protein>
<dbReference type="InterPro" id="IPR023214">
    <property type="entry name" value="HAD_sf"/>
</dbReference>
<sequence>MRESIDDLSHCVDHARSKPMKSTRPPRTEVVVAAFDLDGTLTEGGSVVPWLRSVAGTKKTARAVLGSSPRLAYAALKGGSTADSTKEDLFTELLQGASQDEVIERSQGFAQRHVAKKLRTDVKARLDFHMALGHHVLIVSASPELYVKEVGELLGVHGVVATRLAVDGSGNLTGRYQGKNCRGAEKFSRTTSWMRSEGLLGTSDQAPVLWAYGNSRGDLRLLRAANFPVSCAKLGKLSRLSSFPNIADVIALPAESGR</sequence>
<evidence type="ECO:0000313" key="7">
    <source>
        <dbReference type="EMBL" id="CAB5030660.1"/>
    </source>
</evidence>
<gene>
    <name evidence="5" type="ORF">UFOPK3164_01368</name>
    <name evidence="6" type="ORF">UFOPK3427_01668</name>
    <name evidence="7" type="ORF">UFOPK4112_01610</name>
</gene>
<feature type="region of interest" description="Disordered" evidence="4">
    <location>
        <begin position="1"/>
        <end position="25"/>
    </location>
</feature>
<evidence type="ECO:0000313" key="6">
    <source>
        <dbReference type="EMBL" id="CAB4882831.1"/>
    </source>
</evidence>
<evidence type="ECO:0000313" key="5">
    <source>
        <dbReference type="EMBL" id="CAB4832737.1"/>
    </source>
</evidence>
<dbReference type="EMBL" id="CAFABE010000077">
    <property type="protein sequence ID" value="CAB4832737.1"/>
    <property type="molecule type" value="Genomic_DNA"/>
</dbReference>
<accession>A0A6J7RQE3</accession>
<evidence type="ECO:0000256" key="2">
    <source>
        <dbReference type="ARBA" id="ARBA00022801"/>
    </source>
</evidence>
<dbReference type="NCBIfam" id="TIGR01490">
    <property type="entry name" value="HAD-SF-IB-hyp1"/>
    <property type="match status" value="1"/>
</dbReference>
<dbReference type="PANTHER" id="PTHR43344:SF13">
    <property type="entry name" value="PHOSPHATASE RV3661-RELATED"/>
    <property type="match status" value="1"/>
</dbReference>
<organism evidence="7">
    <name type="scientific">freshwater metagenome</name>
    <dbReference type="NCBI Taxonomy" id="449393"/>
    <lineage>
        <taxon>unclassified sequences</taxon>
        <taxon>metagenomes</taxon>
        <taxon>ecological metagenomes</taxon>
    </lineage>
</organism>
<feature type="compositionally biased region" description="Basic and acidic residues" evidence="4">
    <location>
        <begin position="1"/>
        <end position="16"/>
    </location>
</feature>
<evidence type="ECO:0000256" key="3">
    <source>
        <dbReference type="ARBA" id="ARBA00022842"/>
    </source>
</evidence>
<dbReference type="Gene3D" id="3.40.50.1000">
    <property type="entry name" value="HAD superfamily/HAD-like"/>
    <property type="match status" value="1"/>
</dbReference>
<dbReference type="InterPro" id="IPR036412">
    <property type="entry name" value="HAD-like_sf"/>
</dbReference>
<dbReference type="EMBL" id="CAFBPM010000021">
    <property type="protein sequence ID" value="CAB5030660.1"/>
    <property type="molecule type" value="Genomic_DNA"/>
</dbReference>
<evidence type="ECO:0000256" key="4">
    <source>
        <dbReference type="SAM" id="MobiDB-lite"/>
    </source>
</evidence>
<dbReference type="SUPFAM" id="SSF56784">
    <property type="entry name" value="HAD-like"/>
    <property type="match status" value="1"/>
</dbReference>
<dbReference type="PANTHER" id="PTHR43344">
    <property type="entry name" value="PHOSPHOSERINE PHOSPHATASE"/>
    <property type="match status" value="1"/>
</dbReference>
<dbReference type="EMBL" id="CAFBLT010000003">
    <property type="protein sequence ID" value="CAB4882831.1"/>
    <property type="molecule type" value="Genomic_DNA"/>
</dbReference>
<keyword evidence="2" id="KW-0378">Hydrolase</keyword>